<dbReference type="PANTHER" id="PTHR24235">
    <property type="entry name" value="NEUROPEPTIDE Y RECEPTOR"/>
    <property type="match status" value="1"/>
</dbReference>
<organism evidence="11 12">
    <name type="scientific">Leptotrombidium deliense</name>
    <dbReference type="NCBI Taxonomy" id="299467"/>
    <lineage>
        <taxon>Eukaryota</taxon>
        <taxon>Metazoa</taxon>
        <taxon>Ecdysozoa</taxon>
        <taxon>Arthropoda</taxon>
        <taxon>Chelicerata</taxon>
        <taxon>Arachnida</taxon>
        <taxon>Acari</taxon>
        <taxon>Acariformes</taxon>
        <taxon>Trombidiformes</taxon>
        <taxon>Prostigmata</taxon>
        <taxon>Anystina</taxon>
        <taxon>Parasitengona</taxon>
        <taxon>Trombiculoidea</taxon>
        <taxon>Trombiculidae</taxon>
        <taxon>Leptotrombidium</taxon>
    </lineage>
</organism>
<dbReference type="OrthoDB" id="9046662at2759"/>
<dbReference type="InterPro" id="IPR000276">
    <property type="entry name" value="GPCR_Rhodpsn"/>
</dbReference>
<evidence type="ECO:0000256" key="6">
    <source>
        <dbReference type="ARBA" id="ARBA00023136"/>
    </source>
</evidence>
<dbReference type="GO" id="GO:0016020">
    <property type="term" value="C:membrane"/>
    <property type="evidence" value="ECO:0007669"/>
    <property type="project" value="UniProtKB-SubCell"/>
</dbReference>
<dbReference type="PROSITE" id="PS50262">
    <property type="entry name" value="G_PROTEIN_RECEP_F1_2"/>
    <property type="match status" value="1"/>
</dbReference>
<sequence>MSMTAIALDRYKVIIHATRDSWKPLKSIFTLILIWIFGLTISLPLFLSRTIREDNLREKLAWFGGNSSKPNIPVCFKQSEYNC</sequence>
<evidence type="ECO:0000256" key="2">
    <source>
        <dbReference type="ARBA" id="ARBA00010663"/>
    </source>
</evidence>
<name>A0A443STZ4_9ACAR</name>
<comment type="similarity">
    <text evidence="2">Belongs to the G-protein coupled receptor 1 family.</text>
</comment>
<comment type="caution">
    <text evidence="11">The sequence shown here is derived from an EMBL/GenBank/DDBJ whole genome shotgun (WGS) entry which is preliminary data.</text>
</comment>
<dbReference type="Gene3D" id="1.20.1070.10">
    <property type="entry name" value="Rhodopsin 7-helix transmembrane proteins"/>
    <property type="match status" value="1"/>
</dbReference>
<dbReference type="AlphaFoldDB" id="A0A443STZ4"/>
<keyword evidence="5" id="KW-0297">G-protein coupled receptor</keyword>
<evidence type="ECO:0000256" key="1">
    <source>
        <dbReference type="ARBA" id="ARBA00004141"/>
    </source>
</evidence>
<gene>
    <name evidence="11" type="ORF">B4U80_02651</name>
</gene>
<comment type="subcellular location">
    <subcellularLocation>
        <location evidence="1">Membrane</location>
        <topology evidence="1">Multi-pass membrane protein</topology>
    </subcellularLocation>
</comment>
<dbReference type="VEuPathDB" id="VectorBase:LDEU001049"/>
<evidence type="ECO:0000256" key="9">
    <source>
        <dbReference type="SAM" id="Phobius"/>
    </source>
</evidence>
<feature type="domain" description="G-protein coupled receptors family 1 profile" evidence="10">
    <location>
        <begin position="1"/>
        <end position="83"/>
    </location>
</feature>
<keyword evidence="3 9" id="KW-0812">Transmembrane</keyword>
<dbReference type="EMBL" id="NCKV01000309">
    <property type="protein sequence ID" value="RWS30989.1"/>
    <property type="molecule type" value="Genomic_DNA"/>
</dbReference>
<reference evidence="11 12" key="1">
    <citation type="journal article" date="2018" name="Gigascience">
        <title>Genomes of trombidid mites reveal novel predicted allergens and laterally-transferred genes associated with secondary metabolism.</title>
        <authorList>
            <person name="Dong X."/>
            <person name="Chaisiri K."/>
            <person name="Xia D."/>
            <person name="Armstrong S.D."/>
            <person name="Fang Y."/>
            <person name="Donnelly M.J."/>
            <person name="Kadowaki T."/>
            <person name="McGarry J.W."/>
            <person name="Darby A.C."/>
            <person name="Makepeace B.L."/>
        </authorList>
    </citation>
    <scope>NUCLEOTIDE SEQUENCE [LARGE SCALE GENOMIC DNA]</scope>
    <source>
        <strain evidence="11">UoL-UT</strain>
    </source>
</reference>
<dbReference type="SUPFAM" id="SSF81321">
    <property type="entry name" value="Family A G protein-coupled receptor-like"/>
    <property type="match status" value="1"/>
</dbReference>
<feature type="transmembrane region" description="Helical" evidence="9">
    <location>
        <begin position="28"/>
        <end position="47"/>
    </location>
</feature>
<protein>
    <submittedName>
        <fullName evidence="11">Neuropeptide F receptor-like protein</fullName>
    </submittedName>
</protein>
<dbReference type="PANTHER" id="PTHR24235:SF12">
    <property type="entry name" value="G-PROTEIN COUPLED RECEPTORS FAMILY 1 PROFILE DOMAIN-CONTAINING PROTEIN"/>
    <property type="match status" value="1"/>
</dbReference>
<evidence type="ECO:0000256" key="4">
    <source>
        <dbReference type="ARBA" id="ARBA00022989"/>
    </source>
</evidence>
<evidence type="ECO:0000313" key="12">
    <source>
        <dbReference type="Proteomes" id="UP000288716"/>
    </source>
</evidence>
<keyword evidence="8" id="KW-0807">Transducer</keyword>
<dbReference type="InterPro" id="IPR017452">
    <property type="entry name" value="GPCR_Rhodpsn_7TM"/>
</dbReference>
<evidence type="ECO:0000256" key="8">
    <source>
        <dbReference type="ARBA" id="ARBA00023224"/>
    </source>
</evidence>
<evidence type="ECO:0000256" key="3">
    <source>
        <dbReference type="ARBA" id="ARBA00022692"/>
    </source>
</evidence>
<dbReference type="GO" id="GO:0004930">
    <property type="term" value="F:G protein-coupled receptor activity"/>
    <property type="evidence" value="ECO:0007669"/>
    <property type="project" value="UniProtKB-KW"/>
</dbReference>
<keyword evidence="6 9" id="KW-0472">Membrane</keyword>
<dbReference type="Pfam" id="PF00001">
    <property type="entry name" value="7tm_1"/>
    <property type="match status" value="1"/>
</dbReference>
<keyword evidence="12" id="KW-1185">Reference proteome</keyword>
<proteinExistence type="inferred from homology"/>
<accession>A0A443STZ4</accession>
<dbReference type="Proteomes" id="UP000288716">
    <property type="component" value="Unassembled WGS sequence"/>
</dbReference>
<keyword evidence="4 9" id="KW-1133">Transmembrane helix</keyword>
<evidence type="ECO:0000313" key="11">
    <source>
        <dbReference type="EMBL" id="RWS30989.1"/>
    </source>
</evidence>
<evidence type="ECO:0000259" key="10">
    <source>
        <dbReference type="PROSITE" id="PS50262"/>
    </source>
</evidence>
<evidence type="ECO:0000256" key="7">
    <source>
        <dbReference type="ARBA" id="ARBA00023170"/>
    </source>
</evidence>
<keyword evidence="7 11" id="KW-0675">Receptor</keyword>
<evidence type="ECO:0000256" key="5">
    <source>
        <dbReference type="ARBA" id="ARBA00023040"/>
    </source>
</evidence>